<dbReference type="PANTHER" id="PTHR30309">
    <property type="entry name" value="INNER MEMBRANE PROTEIN YGIH"/>
    <property type="match status" value="1"/>
</dbReference>
<dbReference type="GO" id="GO:0043772">
    <property type="term" value="F:acyl-phosphate glycerol-3-phosphate acyltransferase activity"/>
    <property type="evidence" value="ECO:0007669"/>
    <property type="project" value="UniProtKB-UniRule"/>
</dbReference>
<keyword evidence="1 10" id="KW-1003">Cell membrane</keyword>
<dbReference type="UniPathway" id="UPA00085"/>
<keyword evidence="4 10" id="KW-0812">Transmembrane</keyword>
<dbReference type="PANTHER" id="PTHR30309:SF0">
    <property type="entry name" value="GLYCEROL-3-PHOSPHATE ACYLTRANSFERASE-RELATED"/>
    <property type="match status" value="1"/>
</dbReference>
<reference evidence="11 12" key="1">
    <citation type="submission" date="2019-03" db="EMBL/GenBank/DDBJ databases">
        <title>Genomic Encyclopedia of Type Strains, Phase IV (KMG-IV): sequencing the most valuable type-strain genomes for metagenomic binning, comparative biology and taxonomic classification.</title>
        <authorList>
            <person name="Goeker M."/>
        </authorList>
    </citation>
    <scope>NUCLEOTIDE SEQUENCE [LARGE SCALE GENOMIC DNA]</scope>
    <source>
        <strain evidence="11 12">DSM 28679</strain>
    </source>
</reference>
<keyword evidence="5 10" id="KW-1133">Transmembrane helix</keyword>
<feature type="transmembrane region" description="Helical" evidence="10">
    <location>
        <begin position="152"/>
        <end position="173"/>
    </location>
</feature>
<comment type="similarity">
    <text evidence="10">Belongs to the PlsY family.</text>
</comment>
<feature type="transmembrane region" description="Helical" evidence="10">
    <location>
        <begin position="109"/>
        <end position="132"/>
    </location>
</feature>
<evidence type="ECO:0000256" key="9">
    <source>
        <dbReference type="ARBA" id="ARBA00023264"/>
    </source>
</evidence>
<dbReference type="HAMAP" id="MF_01043">
    <property type="entry name" value="PlsY"/>
    <property type="match status" value="1"/>
</dbReference>
<keyword evidence="11" id="KW-0012">Acyltransferase</keyword>
<evidence type="ECO:0000256" key="6">
    <source>
        <dbReference type="ARBA" id="ARBA00023098"/>
    </source>
</evidence>
<evidence type="ECO:0000256" key="5">
    <source>
        <dbReference type="ARBA" id="ARBA00022989"/>
    </source>
</evidence>
<dbReference type="Pfam" id="PF02660">
    <property type="entry name" value="G3P_acyltransf"/>
    <property type="match status" value="1"/>
</dbReference>
<dbReference type="EMBL" id="SNYK01000007">
    <property type="protein sequence ID" value="TDQ37582.1"/>
    <property type="molecule type" value="Genomic_DNA"/>
</dbReference>
<dbReference type="GO" id="GO:0008654">
    <property type="term" value="P:phospholipid biosynthetic process"/>
    <property type="evidence" value="ECO:0007669"/>
    <property type="project" value="UniProtKB-UniRule"/>
</dbReference>
<evidence type="ECO:0000256" key="8">
    <source>
        <dbReference type="ARBA" id="ARBA00023209"/>
    </source>
</evidence>
<feature type="transmembrane region" description="Helical" evidence="10">
    <location>
        <begin position="79"/>
        <end position="97"/>
    </location>
</feature>
<keyword evidence="2 10" id="KW-0444">Lipid biosynthesis</keyword>
<gene>
    <name evidence="10" type="primary">plsY</name>
    <name evidence="11" type="ORF">DFQ45_10789</name>
</gene>
<keyword evidence="12" id="KW-1185">Reference proteome</keyword>
<comment type="caution">
    <text evidence="11">The sequence shown here is derived from an EMBL/GenBank/DDBJ whole genome shotgun (WGS) entry which is preliminary data.</text>
</comment>
<dbReference type="GO" id="GO:0005886">
    <property type="term" value="C:plasma membrane"/>
    <property type="evidence" value="ECO:0007669"/>
    <property type="project" value="UniProtKB-SubCell"/>
</dbReference>
<dbReference type="RefSeq" id="WP_101495710.1">
    <property type="nucleotide sequence ID" value="NZ_LNJZ01000002.1"/>
</dbReference>
<evidence type="ECO:0000256" key="2">
    <source>
        <dbReference type="ARBA" id="ARBA00022516"/>
    </source>
</evidence>
<comment type="pathway">
    <text evidence="10">Lipid metabolism; phospholipid metabolism.</text>
</comment>
<keyword evidence="6 10" id="KW-0443">Lipid metabolism</keyword>
<organism evidence="11 12">
    <name type="scientific">Thiopseudomonas denitrificans</name>
    <dbReference type="NCBI Taxonomy" id="1501432"/>
    <lineage>
        <taxon>Bacteria</taxon>
        <taxon>Pseudomonadati</taxon>
        <taxon>Pseudomonadota</taxon>
        <taxon>Gammaproteobacteria</taxon>
        <taxon>Pseudomonadales</taxon>
        <taxon>Pseudomonadaceae</taxon>
        <taxon>Thiopseudomonas</taxon>
    </lineage>
</organism>
<protein>
    <recommendedName>
        <fullName evidence="10">Glycerol-3-phosphate acyltransferase</fullName>
    </recommendedName>
    <alternativeName>
        <fullName evidence="10">Acyl-PO4 G3P acyltransferase</fullName>
    </alternativeName>
    <alternativeName>
        <fullName evidence="10">Acyl-phosphate--glycerol-3-phosphate acyltransferase</fullName>
    </alternativeName>
    <alternativeName>
        <fullName evidence="10">G3P acyltransferase</fullName>
        <shortName evidence="10">GPAT</shortName>
        <ecNumber evidence="10">2.3.1.275</ecNumber>
    </alternativeName>
    <alternativeName>
        <fullName evidence="10">Lysophosphatidic acid synthase</fullName>
        <shortName evidence="10">LPA synthase</shortName>
    </alternativeName>
</protein>
<keyword evidence="8 10" id="KW-0594">Phospholipid biosynthesis</keyword>
<dbReference type="InterPro" id="IPR003811">
    <property type="entry name" value="G3P_acylTferase_PlsY"/>
</dbReference>
<name>A0A4R6TXR0_9GAMM</name>
<dbReference type="Proteomes" id="UP000294575">
    <property type="component" value="Unassembled WGS sequence"/>
</dbReference>
<evidence type="ECO:0000256" key="1">
    <source>
        <dbReference type="ARBA" id="ARBA00022475"/>
    </source>
</evidence>
<evidence type="ECO:0000256" key="10">
    <source>
        <dbReference type="HAMAP-Rule" id="MF_01043"/>
    </source>
</evidence>
<accession>A0A4R6TXR0</accession>
<keyword evidence="9 10" id="KW-1208">Phospholipid metabolism</keyword>
<dbReference type="EC" id="2.3.1.275" evidence="10"/>
<comment type="subunit">
    <text evidence="10">Probably interacts with PlsX.</text>
</comment>
<comment type="caution">
    <text evidence="10">Lacks conserved residue(s) required for the propagation of feature annotation.</text>
</comment>
<keyword evidence="3 10" id="KW-0808">Transferase</keyword>
<dbReference type="OrthoDB" id="9777124at2"/>
<evidence type="ECO:0000256" key="7">
    <source>
        <dbReference type="ARBA" id="ARBA00023136"/>
    </source>
</evidence>
<comment type="function">
    <text evidence="10">Catalyzes the transfer of an acyl group from acyl-phosphate (acyl-PO(4)) to glycerol-3-phosphate (G3P) to form lysophosphatidic acid (LPA). This enzyme utilizes acyl-phosphate as fatty acyl donor, but not acyl-CoA or acyl-ACP.</text>
</comment>
<dbReference type="AlphaFoldDB" id="A0A4R6TXR0"/>
<evidence type="ECO:0000256" key="4">
    <source>
        <dbReference type="ARBA" id="ARBA00022692"/>
    </source>
</evidence>
<comment type="subcellular location">
    <subcellularLocation>
        <location evidence="10">Cell membrane</location>
        <topology evidence="10">Multi-pass membrane protein</topology>
    </subcellularLocation>
</comment>
<evidence type="ECO:0000313" key="12">
    <source>
        <dbReference type="Proteomes" id="UP000294575"/>
    </source>
</evidence>
<evidence type="ECO:0000313" key="11">
    <source>
        <dbReference type="EMBL" id="TDQ37582.1"/>
    </source>
</evidence>
<dbReference type="SMART" id="SM01207">
    <property type="entry name" value="G3P_acyltransf"/>
    <property type="match status" value="1"/>
</dbReference>
<sequence>MFIALCLAAYLLGSVSFAILLSRRHGSTDPRLHGSGNPGATNMLRLHGKRLALFTLLGDLAKGLLPVACAAWFGLPLQWQAWVGFCAVAGHLFPVFHRFRGGKGVATTAGMLLALYPPAALLALSVWLLAFYLTRTSSLASLSALPVTLPLLAWQLPQSMLPMSILTLLLVWAHRTNLKLLWAGTERKL</sequence>
<keyword evidence="7 10" id="KW-0472">Membrane</keyword>
<dbReference type="NCBIfam" id="TIGR00023">
    <property type="entry name" value="glycerol-3-phosphate 1-O-acyltransferase PlsY"/>
    <property type="match status" value="1"/>
</dbReference>
<proteinExistence type="inferred from homology"/>
<evidence type="ECO:0000256" key="3">
    <source>
        <dbReference type="ARBA" id="ARBA00022679"/>
    </source>
</evidence>
<comment type="catalytic activity">
    <reaction evidence="10">
        <text>an acyl phosphate + sn-glycerol 3-phosphate = a 1-acyl-sn-glycero-3-phosphate + phosphate</text>
        <dbReference type="Rhea" id="RHEA:34075"/>
        <dbReference type="ChEBI" id="CHEBI:43474"/>
        <dbReference type="ChEBI" id="CHEBI:57597"/>
        <dbReference type="ChEBI" id="CHEBI:57970"/>
        <dbReference type="ChEBI" id="CHEBI:59918"/>
        <dbReference type="EC" id="2.3.1.275"/>
    </reaction>
</comment>